<organism evidence="1 2">
    <name type="scientific">Grifola frondosa</name>
    <name type="common">Maitake</name>
    <name type="synonym">Polyporus frondosus</name>
    <dbReference type="NCBI Taxonomy" id="5627"/>
    <lineage>
        <taxon>Eukaryota</taxon>
        <taxon>Fungi</taxon>
        <taxon>Dikarya</taxon>
        <taxon>Basidiomycota</taxon>
        <taxon>Agaricomycotina</taxon>
        <taxon>Agaricomycetes</taxon>
        <taxon>Polyporales</taxon>
        <taxon>Grifolaceae</taxon>
        <taxon>Grifola</taxon>
    </lineage>
</organism>
<accession>A0A1C7MIV1</accession>
<evidence type="ECO:0000313" key="2">
    <source>
        <dbReference type="Proteomes" id="UP000092993"/>
    </source>
</evidence>
<comment type="caution">
    <text evidence="1">The sequence shown here is derived from an EMBL/GenBank/DDBJ whole genome shotgun (WGS) entry which is preliminary data.</text>
</comment>
<dbReference type="EMBL" id="LUGG01000003">
    <property type="protein sequence ID" value="OBZ76286.1"/>
    <property type="molecule type" value="Genomic_DNA"/>
</dbReference>
<keyword evidence="2" id="KW-1185">Reference proteome</keyword>
<reference evidence="1 2" key="1">
    <citation type="submission" date="2016-03" db="EMBL/GenBank/DDBJ databases">
        <title>Whole genome sequencing of Grifola frondosa 9006-11.</title>
        <authorList>
            <person name="Min B."/>
            <person name="Park H."/>
            <person name="Kim J.-G."/>
            <person name="Cho H."/>
            <person name="Oh Y.-L."/>
            <person name="Kong W.-S."/>
            <person name="Choi I.-G."/>
        </authorList>
    </citation>
    <scope>NUCLEOTIDE SEQUENCE [LARGE SCALE GENOMIC DNA]</scope>
    <source>
        <strain evidence="1 2">9006-11</strain>
    </source>
</reference>
<evidence type="ECO:0000313" key="1">
    <source>
        <dbReference type="EMBL" id="OBZ76286.1"/>
    </source>
</evidence>
<protein>
    <submittedName>
        <fullName evidence="1">Uncharacterized protein</fullName>
    </submittedName>
</protein>
<name>A0A1C7MIV1_GRIFR</name>
<dbReference type="AlphaFoldDB" id="A0A1C7MIV1"/>
<dbReference type="Proteomes" id="UP000092993">
    <property type="component" value="Unassembled WGS sequence"/>
</dbReference>
<proteinExistence type="predicted"/>
<sequence length="121" mass="14669">MLERRKTIWIRLFCYDNDAIKGWSPYYEYIPRGRRCPLRADSMRYSLLLLQQTSGLTSGYIRHAVPIYPSSCQHRWHVFGYRTRRRSRRYESIVLKWLRGYSASREKFSDESLFEPAHLGW</sequence>
<gene>
    <name evidence="1" type="ORF">A0H81_02937</name>
</gene>